<dbReference type="PRINTS" id="PR00149">
    <property type="entry name" value="FUMRATELYASE"/>
</dbReference>
<dbReference type="InterPro" id="IPR005677">
    <property type="entry name" value="Fum_hydII"/>
</dbReference>
<evidence type="ECO:0000259" key="5">
    <source>
        <dbReference type="Pfam" id="PF10415"/>
    </source>
</evidence>
<feature type="binding site" evidence="3">
    <location>
        <begin position="134"/>
        <end position="136"/>
    </location>
    <ligand>
        <name>substrate</name>
    </ligand>
</feature>
<feature type="binding site" evidence="3">
    <location>
        <begin position="99"/>
        <end position="101"/>
    </location>
    <ligand>
        <name>substrate</name>
    </ligand>
</feature>
<dbReference type="Gene3D" id="1.20.200.10">
    <property type="entry name" value="Fumarase/aspartase (Central domain)"/>
    <property type="match status" value="1"/>
</dbReference>
<dbReference type="SUPFAM" id="SSF48557">
    <property type="entry name" value="L-aspartase-like"/>
    <property type="match status" value="1"/>
</dbReference>
<name>A0A0U2W8S6_9BACT</name>
<evidence type="ECO:0000256" key="1">
    <source>
        <dbReference type="ARBA" id="ARBA00009084"/>
    </source>
</evidence>
<feature type="active site" evidence="3">
    <location>
        <position position="313"/>
    </location>
</feature>
<dbReference type="InterPro" id="IPR018951">
    <property type="entry name" value="Fumarase_C_C"/>
</dbReference>
<dbReference type="FunFam" id="1.10.275.10:FF:000001">
    <property type="entry name" value="Fumarate hydratase, mitochondrial"/>
    <property type="match status" value="1"/>
</dbReference>
<feature type="domain" description="Fumarate lyase N-terminal" evidence="4">
    <location>
        <begin position="13"/>
        <end position="337"/>
    </location>
</feature>
<dbReference type="InterPro" id="IPR008948">
    <property type="entry name" value="L-Aspartase-like"/>
</dbReference>
<reference evidence="6" key="1">
    <citation type="journal article" date="2016" name="ISME J.">
        <title>Functional metagenomic screen reveals new and diverse microbial rhodopsins.</title>
        <authorList>
            <person name="Pushkarev A."/>
            <person name="Beja O."/>
        </authorList>
    </citation>
    <scope>NUCLEOTIDE SEQUENCE</scope>
</reference>
<dbReference type="GO" id="GO:0006531">
    <property type="term" value="P:aspartate metabolic process"/>
    <property type="evidence" value="ECO:0007669"/>
    <property type="project" value="TreeGrafter"/>
</dbReference>
<evidence type="ECO:0000259" key="4">
    <source>
        <dbReference type="Pfam" id="PF00206"/>
    </source>
</evidence>
<feature type="binding site" evidence="3">
    <location>
        <begin position="319"/>
        <end position="321"/>
    </location>
    <ligand>
        <name>substrate</name>
    </ligand>
</feature>
<feature type="active site" description="Proton donor/acceptor" evidence="3">
    <location>
        <position position="183"/>
    </location>
</feature>
<protein>
    <recommendedName>
        <fullName evidence="3">Fumarate hydratase class II</fullName>
        <shortName evidence="3">Fumarase C</shortName>
        <ecNumber evidence="3">4.2.1.2</ecNumber>
    </recommendedName>
    <alternativeName>
        <fullName evidence="3">Aerobic fumarase</fullName>
    </alternativeName>
    <alternativeName>
        <fullName evidence="3">Iron-independent fumarase</fullName>
    </alternativeName>
</protein>
<comment type="function">
    <text evidence="3">Involved in the TCA cycle. Catalyzes the stereospecific interconversion of fumarate to L-malate.</text>
</comment>
<evidence type="ECO:0000313" key="6">
    <source>
        <dbReference type="EMBL" id="ALS56168.1"/>
    </source>
</evidence>
<dbReference type="Gene3D" id="1.10.275.10">
    <property type="entry name" value="Fumarase/aspartase (N-terminal domain)"/>
    <property type="match status" value="1"/>
</dbReference>
<comment type="miscellaneous">
    <text evidence="3">There are 2 substrate-binding sites: the catalytic A site, and the non-catalytic B site that may play a role in the transfer of substrate or product between the active site and the solvent. Alternatively, the B site may bind allosteric effectors.</text>
</comment>
<feature type="binding site" evidence="3">
    <location>
        <position position="314"/>
    </location>
    <ligand>
        <name>substrate</name>
    </ligand>
</feature>
<dbReference type="EC" id="4.2.1.2" evidence="3"/>
<feature type="binding site" evidence="3">
    <location>
        <position position="182"/>
    </location>
    <ligand>
        <name>substrate</name>
    </ligand>
</feature>
<dbReference type="GO" id="GO:0004333">
    <property type="term" value="F:fumarate hydratase activity"/>
    <property type="evidence" value="ECO:0007669"/>
    <property type="project" value="UniProtKB-UniRule"/>
</dbReference>
<accession>A0A0U2W8S6</accession>
<feature type="site" description="Important for catalytic activity" evidence="3">
    <location>
        <position position="326"/>
    </location>
</feature>
<dbReference type="HAMAP" id="MF_00743">
    <property type="entry name" value="FumaraseC"/>
    <property type="match status" value="1"/>
</dbReference>
<comment type="subcellular location">
    <subcellularLocation>
        <location evidence="3">Cytoplasm</location>
    </subcellularLocation>
</comment>
<dbReference type="InterPro" id="IPR000362">
    <property type="entry name" value="Fumarate_lyase_fam"/>
</dbReference>
<comment type="subunit">
    <text evidence="3">Homotetramer.</text>
</comment>
<dbReference type="PANTHER" id="PTHR42696:SF2">
    <property type="entry name" value="ASPARTATE AMMONIA-LYASE"/>
    <property type="match status" value="1"/>
</dbReference>
<dbReference type="GO" id="GO:0006106">
    <property type="term" value="P:fumarate metabolic process"/>
    <property type="evidence" value="ECO:0007669"/>
    <property type="project" value="InterPro"/>
</dbReference>
<dbReference type="GO" id="GO:0005829">
    <property type="term" value="C:cytosol"/>
    <property type="evidence" value="ECO:0007669"/>
    <property type="project" value="TreeGrafter"/>
</dbReference>
<keyword evidence="3" id="KW-0963">Cytoplasm</keyword>
<proteinExistence type="inferred from homology"/>
<feature type="binding site" description="in site B" evidence="3">
    <location>
        <begin position="124"/>
        <end position="127"/>
    </location>
    <ligand>
        <name>substrate</name>
    </ligand>
</feature>
<organism evidence="6">
    <name type="scientific">uncultured bacterium EIL26B11</name>
    <dbReference type="NCBI Taxonomy" id="1768201"/>
    <lineage>
        <taxon>Bacteria</taxon>
        <taxon>environmental samples</taxon>
    </lineage>
</organism>
<gene>
    <name evidence="3" type="primary">fumC</name>
</gene>
<dbReference type="PROSITE" id="PS00163">
    <property type="entry name" value="FUMARATE_LYASES"/>
    <property type="match status" value="1"/>
</dbReference>
<feature type="domain" description="Fumarase C C-terminal" evidence="5">
    <location>
        <begin position="403"/>
        <end position="455"/>
    </location>
</feature>
<keyword evidence="3" id="KW-0816">Tricarboxylic acid cycle</keyword>
<dbReference type="Gene3D" id="1.10.40.30">
    <property type="entry name" value="Fumarase/aspartase (C-terminal domain)"/>
    <property type="match status" value="1"/>
</dbReference>
<dbReference type="Pfam" id="PF00206">
    <property type="entry name" value="Lyase_1"/>
    <property type="match status" value="1"/>
</dbReference>
<dbReference type="InterPro" id="IPR020557">
    <property type="entry name" value="Fumarate_lyase_CS"/>
</dbReference>
<dbReference type="FunFam" id="1.20.200.10:FF:000001">
    <property type="entry name" value="Fumarate hydratase, mitochondrial"/>
    <property type="match status" value="1"/>
</dbReference>
<dbReference type="EMBL" id="KT201089">
    <property type="protein sequence ID" value="ALS56168.1"/>
    <property type="molecule type" value="Genomic_DNA"/>
</dbReference>
<dbReference type="PANTHER" id="PTHR42696">
    <property type="entry name" value="ASPARTATE AMMONIA-LYASE"/>
    <property type="match status" value="1"/>
</dbReference>
<comment type="similarity">
    <text evidence="1 3">Belongs to the class-II fumarase/aspartase family. Fumarase subfamily.</text>
</comment>
<comment type="pathway">
    <text evidence="3">Carbohydrate metabolism; tricarboxylic acid cycle; (S)-malate from fumarate: step 1/1.</text>
</comment>
<sequence length="455" mass="49644">MTEQFRTEKDSMGEFQVPINAKYGASTARAVENFPISNLRFSRSFIKALGEIKKACAKVNQNNKLLDKNFADSIIDAAQQVIDGDHDKDFVMDIFQTGSGTSTNMNANEIISKIASESLSENIHPNDHVNMSQSSNDVIPTATNVAAVTEIVQNLIPAVESLIKSLEDKAKKWEKVYKNGRTHLMDATPVSLGQEFSGHSALLSERLEDIKSSLINASKLAIGGTAVGTGINAPDNFGKDVAKEISKSLGINFVEVENHFTRQGSREEVVHLSGCLKAFAVSMFKIANDIRWMGSGPVSGLNELIIPALQPGSSIMPGKVNPVIPEMVMQVSAQVIGNDNTITFSSSNGNFELNTMLPVMAHNLLESIELLTTSTDVFEKKLINDLEVNTEKLDENIQKNSILVTALVPVIGYDKSAEVAKEAMSQNKTIKEVLLEKHLISSKEIDELLNIEKLI</sequence>
<dbReference type="UniPathway" id="UPA00223">
    <property type="reaction ID" value="UER01007"/>
</dbReference>
<dbReference type="InterPro" id="IPR051546">
    <property type="entry name" value="Aspartate_Ammonia-Lyase"/>
</dbReference>
<dbReference type="FunFam" id="1.10.40.30:FF:000002">
    <property type="entry name" value="Fumarate hydratase class II"/>
    <property type="match status" value="1"/>
</dbReference>
<dbReference type="InterPro" id="IPR024083">
    <property type="entry name" value="Fumarase/histidase_N"/>
</dbReference>
<dbReference type="GO" id="GO:0006099">
    <property type="term" value="P:tricarboxylic acid cycle"/>
    <property type="evidence" value="ECO:0007669"/>
    <property type="project" value="UniProtKB-UniRule"/>
</dbReference>
<dbReference type="InterPro" id="IPR022761">
    <property type="entry name" value="Fumarate_lyase_N"/>
</dbReference>
<dbReference type="AlphaFoldDB" id="A0A0U2W8S6"/>
<keyword evidence="2 3" id="KW-0456">Lyase</keyword>
<dbReference type="NCBIfam" id="NF008909">
    <property type="entry name" value="PRK12273.1"/>
    <property type="match status" value="1"/>
</dbReference>
<dbReference type="GO" id="GO:0008797">
    <property type="term" value="F:aspartate ammonia-lyase activity"/>
    <property type="evidence" value="ECO:0007669"/>
    <property type="project" value="TreeGrafter"/>
</dbReference>
<evidence type="ECO:0000256" key="3">
    <source>
        <dbReference type="HAMAP-Rule" id="MF_00743"/>
    </source>
</evidence>
<dbReference type="Pfam" id="PF10415">
    <property type="entry name" value="FumaraseC_C"/>
    <property type="match status" value="1"/>
</dbReference>
<comment type="catalytic activity">
    <reaction evidence="3">
        <text>(S)-malate = fumarate + H2O</text>
        <dbReference type="Rhea" id="RHEA:12460"/>
        <dbReference type="ChEBI" id="CHEBI:15377"/>
        <dbReference type="ChEBI" id="CHEBI:15589"/>
        <dbReference type="ChEBI" id="CHEBI:29806"/>
        <dbReference type="EC" id="4.2.1.2"/>
    </reaction>
</comment>
<evidence type="ECO:0000256" key="2">
    <source>
        <dbReference type="ARBA" id="ARBA00023239"/>
    </source>
</evidence>